<feature type="compositionally biased region" description="Basic and acidic residues" evidence="9">
    <location>
        <begin position="617"/>
        <end position="628"/>
    </location>
</feature>
<keyword evidence="4 7" id="KW-0547">Nucleotide-binding</keyword>
<evidence type="ECO:0000256" key="6">
    <source>
        <dbReference type="ARBA" id="ARBA00022840"/>
    </source>
</evidence>
<keyword evidence="8" id="KW-0460">Magnesium</keyword>
<dbReference type="Pfam" id="PF00069">
    <property type="entry name" value="Pkinase"/>
    <property type="match status" value="2"/>
</dbReference>
<dbReference type="CDD" id="cd07834">
    <property type="entry name" value="STKc_MAPK"/>
    <property type="match status" value="1"/>
</dbReference>
<feature type="region of interest" description="Disordered" evidence="9">
    <location>
        <begin position="289"/>
        <end position="318"/>
    </location>
</feature>
<feature type="region of interest" description="Disordered" evidence="9">
    <location>
        <begin position="1"/>
        <end position="92"/>
    </location>
</feature>
<feature type="compositionally biased region" description="Basic and acidic residues" evidence="9">
    <location>
        <begin position="31"/>
        <end position="49"/>
    </location>
</feature>
<dbReference type="Gene3D" id="1.10.510.10">
    <property type="entry name" value="Transferase(Phosphotransferase) domain 1"/>
    <property type="match status" value="1"/>
</dbReference>
<comment type="catalytic activity">
    <reaction evidence="8">
        <text>L-threonyl-[protein] + ATP = O-phospho-L-threonyl-[protein] + ADP + H(+)</text>
        <dbReference type="Rhea" id="RHEA:46608"/>
        <dbReference type="Rhea" id="RHEA-COMP:11060"/>
        <dbReference type="Rhea" id="RHEA-COMP:11605"/>
        <dbReference type="ChEBI" id="CHEBI:15378"/>
        <dbReference type="ChEBI" id="CHEBI:30013"/>
        <dbReference type="ChEBI" id="CHEBI:30616"/>
        <dbReference type="ChEBI" id="CHEBI:61977"/>
        <dbReference type="ChEBI" id="CHEBI:456216"/>
        <dbReference type="EC" id="2.7.11.24"/>
    </reaction>
</comment>
<keyword evidence="2 8" id="KW-0723">Serine/threonine-protein kinase</keyword>
<dbReference type="SMART" id="SM00220">
    <property type="entry name" value="S_TKc"/>
    <property type="match status" value="1"/>
</dbReference>
<dbReference type="InterPro" id="IPR003527">
    <property type="entry name" value="MAP_kinase_CS"/>
</dbReference>
<evidence type="ECO:0000256" key="1">
    <source>
        <dbReference type="ARBA" id="ARBA00012411"/>
    </source>
</evidence>
<keyword evidence="6 7" id="KW-0067">ATP-binding</keyword>
<accession>A0AAF0FEV0</accession>
<organism evidence="11 12">
    <name type="scientific">Malassezia psittaci</name>
    <dbReference type="NCBI Taxonomy" id="1821823"/>
    <lineage>
        <taxon>Eukaryota</taxon>
        <taxon>Fungi</taxon>
        <taxon>Dikarya</taxon>
        <taxon>Basidiomycota</taxon>
        <taxon>Ustilaginomycotina</taxon>
        <taxon>Malasseziomycetes</taxon>
        <taxon>Malasseziales</taxon>
        <taxon>Malasseziaceae</taxon>
        <taxon>Malassezia</taxon>
    </lineage>
</organism>
<feature type="compositionally biased region" description="Basic residues" evidence="9">
    <location>
        <begin position="50"/>
        <end position="70"/>
    </location>
</feature>
<dbReference type="GO" id="GO:0005524">
    <property type="term" value="F:ATP binding"/>
    <property type="evidence" value="ECO:0007669"/>
    <property type="project" value="UniProtKB-UniRule"/>
</dbReference>
<dbReference type="FunFam" id="1.10.510.10:FF:000624">
    <property type="entry name" value="Mitogen-activated protein kinase"/>
    <property type="match status" value="1"/>
</dbReference>
<name>A0AAF0FEV0_9BASI</name>
<evidence type="ECO:0000256" key="9">
    <source>
        <dbReference type="SAM" id="MobiDB-lite"/>
    </source>
</evidence>
<evidence type="ECO:0000259" key="10">
    <source>
        <dbReference type="PROSITE" id="PS50011"/>
    </source>
</evidence>
<dbReference type="SUPFAM" id="SSF56112">
    <property type="entry name" value="Protein kinase-like (PK-like)"/>
    <property type="match status" value="1"/>
</dbReference>
<dbReference type="PANTHER" id="PTHR24055">
    <property type="entry name" value="MITOGEN-ACTIVATED PROTEIN KINASE"/>
    <property type="match status" value="1"/>
</dbReference>
<keyword evidence="5 8" id="KW-0418">Kinase</keyword>
<comment type="cofactor">
    <cofactor evidence="8">
        <name>Mg(2+)</name>
        <dbReference type="ChEBI" id="CHEBI:18420"/>
    </cofactor>
</comment>
<dbReference type="InterPro" id="IPR008271">
    <property type="entry name" value="Ser/Thr_kinase_AS"/>
</dbReference>
<dbReference type="AlphaFoldDB" id="A0AAF0FEV0"/>
<dbReference type="Gene3D" id="3.30.200.20">
    <property type="entry name" value="Phosphorylase Kinase, domain 1"/>
    <property type="match status" value="1"/>
</dbReference>
<evidence type="ECO:0000256" key="2">
    <source>
        <dbReference type="ARBA" id="ARBA00022527"/>
    </source>
</evidence>
<dbReference type="PROSITE" id="PS00108">
    <property type="entry name" value="PROTEIN_KINASE_ST"/>
    <property type="match status" value="1"/>
</dbReference>
<evidence type="ECO:0000313" key="11">
    <source>
        <dbReference type="EMBL" id="WFD43433.1"/>
    </source>
</evidence>
<comment type="similarity">
    <text evidence="8">Belongs to the protein kinase superfamily. Ser/Thr protein kinase family. MAP kinase subfamily.</text>
</comment>
<comment type="activity regulation">
    <text evidence="8">Activated by threonine and tyrosine phosphorylation.</text>
</comment>
<dbReference type="PROSITE" id="PS50011">
    <property type="entry name" value="PROTEIN_KINASE_DOM"/>
    <property type="match status" value="1"/>
</dbReference>
<feature type="domain" description="Protein kinase" evidence="10">
    <location>
        <begin position="124"/>
        <end position="516"/>
    </location>
</feature>
<dbReference type="GO" id="GO:0004707">
    <property type="term" value="F:MAP kinase activity"/>
    <property type="evidence" value="ECO:0007669"/>
    <property type="project" value="UniProtKB-EC"/>
</dbReference>
<evidence type="ECO:0000256" key="5">
    <source>
        <dbReference type="ARBA" id="ARBA00022777"/>
    </source>
</evidence>
<keyword evidence="12" id="KW-1185">Reference proteome</keyword>
<dbReference type="EMBL" id="CP118376">
    <property type="protein sequence ID" value="WFD43433.1"/>
    <property type="molecule type" value="Genomic_DNA"/>
</dbReference>
<sequence>MLLGAQHIANFFQSQSEPSASKAEQAPAHPEPGRAHPDEQRQGREDPAHITRRLWQRHATRSRTRTRSRAQLRNPAELANNATGPSNRAKYLPEDHPLSAANLINRGYHSFNCLRVTFYVKKRYSFIRELGIGAYGCVALAYDAETKQEVAIKKVGNVFGRELLTRRALREVVSLRCLLGCNNVAELVEFDTTFLEFSEVYLVLKASDADLFQILRSNQTLTEAHVKYFMVQLLRAVHYMHSMHILHRDLKPGNLLVNSDCSLRVCDFGMARAFQCAPSEHTHLCQHGSDKRSVNASDSASECTNQRYGNGMPLDQRTEEAGTLSSPEMLDIEGNRTPNTIHCHTYSHPNSTHFQVASRPTSPATQDEVPMGLDTQNTIHFPGGPLTEYVSTRWYRAPEVMLCFQNGYGPPIDIWSTGCILAELLSGQPLFPGKDYIDQLALIRGVLGSPSEQVLQQVGSQKAKEHMESLAPCSGVSFSTVLPNAPEPALDLLARMLHWDPSKRISAADALAHPWLSRYRDASFSVKIPEPFQRFDEVEMLHTPSEFKQALEQESELLAKQRQRNSATSRPAPLEDHEQGRCANVCAKQRRLYKSSSVSADLSHPYSASPRSGSTADTRKTMTMHHSDWTPPSSLDSEMDMLSSYPKTPSEDAQ</sequence>
<evidence type="ECO:0000313" key="12">
    <source>
        <dbReference type="Proteomes" id="UP001214628"/>
    </source>
</evidence>
<dbReference type="PROSITE" id="PS00107">
    <property type="entry name" value="PROTEIN_KINASE_ATP"/>
    <property type="match status" value="1"/>
</dbReference>
<dbReference type="InterPro" id="IPR000719">
    <property type="entry name" value="Prot_kinase_dom"/>
</dbReference>
<proteinExistence type="inferred from homology"/>
<gene>
    <name evidence="11" type="ORF">MPSI1_002095</name>
</gene>
<dbReference type="PROSITE" id="PS01351">
    <property type="entry name" value="MAPK"/>
    <property type="match status" value="1"/>
</dbReference>
<evidence type="ECO:0000256" key="7">
    <source>
        <dbReference type="PROSITE-ProRule" id="PRU10141"/>
    </source>
</evidence>
<evidence type="ECO:0000256" key="8">
    <source>
        <dbReference type="RuleBase" id="RU361165"/>
    </source>
</evidence>
<dbReference type="Proteomes" id="UP001214628">
    <property type="component" value="Chromosome 2"/>
</dbReference>
<feature type="compositionally biased region" description="Low complexity" evidence="9">
    <location>
        <begin position="633"/>
        <end position="644"/>
    </location>
</feature>
<feature type="binding site" evidence="7">
    <location>
        <position position="154"/>
    </location>
    <ligand>
        <name>ATP</name>
        <dbReference type="ChEBI" id="CHEBI:30616"/>
    </ligand>
</feature>
<keyword evidence="3 8" id="KW-0808">Transferase</keyword>
<dbReference type="InterPro" id="IPR050117">
    <property type="entry name" value="MAPK"/>
</dbReference>
<reference evidence="11" key="1">
    <citation type="submission" date="2023-02" db="EMBL/GenBank/DDBJ databases">
        <title>Mating type loci evolution in Malassezia.</title>
        <authorList>
            <person name="Coelho M.A."/>
        </authorList>
    </citation>
    <scope>NUCLEOTIDE SEQUENCE</scope>
    <source>
        <strain evidence="11">CBS 14136</strain>
    </source>
</reference>
<dbReference type="InterPro" id="IPR011009">
    <property type="entry name" value="Kinase-like_dom_sf"/>
</dbReference>
<feature type="region of interest" description="Disordered" evidence="9">
    <location>
        <begin position="597"/>
        <end position="654"/>
    </location>
</feature>
<protein>
    <recommendedName>
        <fullName evidence="1 8">Mitogen-activated protein kinase</fullName>
        <ecNumber evidence="1 8">2.7.11.24</ecNumber>
    </recommendedName>
</protein>
<feature type="region of interest" description="Disordered" evidence="9">
    <location>
        <begin position="558"/>
        <end position="581"/>
    </location>
</feature>
<feature type="compositionally biased region" description="Polar residues" evidence="9">
    <location>
        <begin position="294"/>
        <end position="308"/>
    </location>
</feature>
<evidence type="ECO:0000256" key="4">
    <source>
        <dbReference type="ARBA" id="ARBA00022741"/>
    </source>
</evidence>
<evidence type="ECO:0000256" key="3">
    <source>
        <dbReference type="ARBA" id="ARBA00022679"/>
    </source>
</evidence>
<dbReference type="InterPro" id="IPR017441">
    <property type="entry name" value="Protein_kinase_ATP_BS"/>
</dbReference>
<dbReference type="EC" id="2.7.11.24" evidence="1 8"/>